<dbReference type="RefSeq" id="WP_072053962.1">
    <property type="nucleotide sequence ID" value="NZ_BBWV01000001.1"/>
</dbReference>
<evidence type="ECO:0000256" key="1">
    <source>
        <dbReference type="SAM" id="SignalP"/>
    </source>
</evidence>
<evidence type="ECO:0000313" key="3">
    <source>
        <dbReference type="EMBL" id="GAO42674.1"/>
    </source>
</evidence>
<accession>A0A0E9MYK5</accession>
<comment type="caution">
    <text evidence="3">The sequence shown here is derived from an EMBL/GenBank/DDBJ whole genome shotgun (WGS) entry which is preliminary data.</text>
</comment>
<feature type="chain" id="PRO_5002429647" description="ABM domain-containing protein" evidence="1">
    <location>
        <begin position="25"/>
        <end position="130"/>
    </location>
</feature>
<reference evidence="3 4" key="1">
    <citation type="submission" date="2015-04" db="EMBL/GenBank/DDBJ databases">
        <title>Whole genome shotgun sequence of Flavihumibacter petaseus NBRC 106054.</title>
        <authorList>
            <person name="Miyazawa S."/>
            <person name="Hosoyama A."/>
            <person name="Hashimoto M."/>
            <person name="Noguchi M."/>
            <person name="Tsuchikane K."/>
            <person name="Ohji S."/>
            <person name="Yamazoe A."/>
            <person name="Ichikawa N."/>
            <person name="Kimura A."/>
            <person name="Fujita N."/>
        </authorList>
    </citation>
    <scope>NUCLEOTIDE SEQUENCE [LARGE SCALE GENOMIC DNA]</scope>
    <source>
        <strain evidence="3 4">NBRC 106054</strain>
    </source>
</reference>
<proteinExistence type="predicted"/>
<dbReference type="OrthoDB" id="9812754at2"/>
<dbReference type="Pfam" id="PF03992">
    <property type="entry name" value="ABM"/>
    <property type="match status" value="1"/>
</dbReference>
<dbReference type="SUPFAM" id="SSF54909">
    <property type="entry name" value="Dimeric alpha+beta barrel"/>
    <property type="match status" value="1"/>
</dbReference>
<keyword evidence="1" id="KW-0732">Signal</keyword>
<dbReference type="GO" id="GO:0003824">
    <property type="term" value="F:catalytic activity"/>
    <property type="evidence" value="ECO:0007669"/>
    <property type="project" value="TreeGrafter"/>
</dbReference>
<feature type="domain" description="ABM" evidence="2">
    <location>
        <begin position="30"/>
        <end position="123"/>
    </location>
</feature>
<dbReference type="AlphaFoldDB" id="A0A0E9MYK5"/>
<dbReference type="PROSITE" id="PS51725">
    <property type="entry name" value="ABM"/>
    <property type="match status" value="1"/>
</dbReference>
<dbReference type="Proteomes" id="UP000033121">
    <property type="component" value="Unassembled WGS sequence"/>
</dbReference>
<dbReference type="InterPro" id="IPR007138">
    <property type="entry name" value="ABM_dom"/>
</dbReference>
<name>A0A0E9MYK5_9BACT</name>
<keyword evidence="4" id="KW-1185">Reference proteome</keyword>
<sequence>MNKLLARSLVFLLFNLLLMNTGKAQNREPFVRIARIVVDSAQLDAYKSILKTGIETAVRVEPGVLTMYAVQDLKAPTHITIMETYASKAAYEAHIQTPHFKVYKSGTQSMVKSLELVDVIPVIYETKKPK</sequence>
<gene>
    <name evidence="3" type="ORF">FPE01S_01_16890</name>
</gene>
<dbReference type="InterPro" id="IPR011008">
    <property type="entry name" value="Dimeric_a/b-barrel"/>
</dbReference>
<evidence type="ECO:0000313" key="4">
    <source>
        <dbReference type="Proteomes" id="UP000033121"/>
    </source>
</evidence>
<organism evidence="3 4">
    <name type="scientific">Flavihumibacter petaseus NBRC 106054</name>
    <dbReference type="NCBI Taxonomy" id="1220578"/>
    <lineage>
        <taxon>Bacteria</taxon>
        <taxon>Pseudomonadati</taxon>
        <taxon>Bacteroidota</taxon>
        <taxon>Chitinophagia</taxon>
        <taxon>Chitinophagales</taxon>
        <taxon>Chitinophagaceae</taxon>
        <taxon>Flavihumibacter</taxon>
    </lineage>
</organism>
<dbReference type="InterPro" id="IPR050744">
    <property type="entry name" value="AI-2_Isomerase_LsrG"/>
</dbReference>
<protein>
    <recommendedName>
        <fullName evidence="2">ABM domain-containing protein</fullName>
    </recommendedName>
</protein>
<dbReference type="EMBL" id="BBWV01000001">
    <property type="protein sequence ID" value="GAO42674.1"/>
    <property type="molecule type" value="Genomic_DNA"/>
</dbReference>
<evidence type="ECO:0000259" key="2">
    <source>
        <dbReference type="PROSITE" id="PS51725"/>
    </source>
</evidence>
<dbReference type="PANTHER" id="PTHR33336:SF3">
    <property type="entry name" value="ABM DOMAIN-CONTAINING PROTEIN"/>
    <property type="match status" value="1"/>
</dbReference>
<dbReference type="STRING" id="1220578.FPE01S_01_16890"/>
<dbReference type="Gene3D" id="3.30.70.100">
    <property type="match status" value="1"/>
</dbReference>
<dbReference type="PANTHER" id="PTHR33336">
    <property type="entry name" value="QUINOL MONOOXYGENASE YGIN-RELATED"/>
    <property type="match status" value="1"/>
</dbReference>
<feature type="signal peptide" evidence="1">
    <location>
        <begin position="1"/>
        <end position="24"/>
    </location>
</feature>